<protein>
    <submittedName>
        <fullName evidence="2">Uncharacterized protein</fullName>
    </submittedName>
</protein>
<feature type="transmembrane region" description="Helical" evidence="1">
    <location>
        <begin position="12"/>
        <end position="33"/>
    </location>
</feature>
<dbReference type="EMBL" id="CP126101">
    <property type="protein sequence ID" value="WHY52103.1"/>
    <property type="molecule type" value="Genomic_DNA"/>
</dbReference>
<evidence type="ECO:0000313" key="2">
    <source>
        <dbReference type="EMBL" id="WHY52103.1"/>
    </source>
</evidence>
<proteinExistence type="predicted"/>
<reference evidence="2" key="1">
    <citation type="submission" date="2023-05" db="EMBL/GenBank/DDBJ databases">
        <title>Comparative genomics of Bacillaceae isolates and their secondary metabolite potential.</title>
        <authorList>
            <person name="Song L."/>
            <person name="Nielsen L.J."/>
            <person name="Mohite O."/>
            <person name="Xu X."/>
            <person name="Weber T."/>
            <person name="Kovacs A.T."/>
        </authorList>
    </citation>
    <scope>NUCLEOTIDE SEQUENCE</scope>
    <source>
        <strain evidence="2">LY1</strain>
    </source>
</reference>
<dbReference type="RefSeq" id="WP_283870586.1">
    <property type="nucleotide sequence ID" value="NZ_CP045835.1"/>
</dbReference>
<dbReference type="Proteomes" id="UP001178322">
    <property type="component" value="Chromosome"/>
</dbReference>
<organism evidence="2 3">
    <name type="scientific">Lysinibacillus pakistanensis</name>
    <dbReference type="NCBI Taxonomy" id="759811"/>
    <lineage>
        <taxon>Bacteria</taxon>
        <taxon>Bacillati</taxon>
        <taxon>Bacillota</taxon>
        <taxon>Bacilli</taxon>
        <taxon>Bacillales</taxon>
        <taxon>Bacillaceae</taxon>
        <taxon>Lysinibacillus</taxon>
    </lineage>
</organism>
<keyword evidence="1" id="KW-0472">Membrane</keyword>
<keyword evidence="1" id="KW-1133">Transmembrane helix</keyword>
<evidence type="ECO:0000313" key="3">
    <source>
        <dbReference type="Proteomes" id="UP001178322"/>
    </source>
</evidence>
<keyword evidence="1" id="KW-0812">Transmembrane</keyword>
<gene>
    <name evidence="2" type="ORF">QNH24_02390</name>
</gene>
<accession>A0AAX3WW56</accession>
<evidence type="ECO:0000256" key="1">
    <source>
        <dbReference type="SAM" id="Phobius"/>
    </source>
</evidence>
<sequence length="51" mass="5899">MAIKWKNKIEQYVTIIGFVAGVIGLIYFGIYAYQMVNARSSEVLQLLERIF</sequence>
<name>A0AAX3WW56_9BACI</name>
<dbReference type="AlphaFoldDB" id="A0AAX3WW56"/>